<name>A0A240BTJ7_9STAP</name>
<dbReference type="EMBL" id="BMCB01000003">
    <property type="protein sequence ID" value="GGA85585.1"/>
    <property type="molecule type" value="Genomic_DNA"/>
</dbReference>
<dbReference type="AlphaFoldDB" id="A0A240BTJ7"/>
<dbReference type="PROSITE" id="PS51071">
    <property type="entry name" value="HTH_RPIR"/>
    <property type="match status" value="1"/>
</dbReference>
<evidence type="ECO:0000313" key="9">
    <source>
        <dbReference type="Proteomes" id="UP000652995"/>
    </source>
</evidence>
<feature type="domain" description="HTH rpiR-type" evidence="4">
    <location>
        <begin position="1"/>
        <end position="77"/>
    </location>
</feature>
<keyword evidence="9" id="KW-1185">Reference proteome</keyword>
<dbReference type="InterPro" id="IPR036388">
    <property type="entry name" value="WH-like_DNA-bd_sf"/>
</dbReference>
<proteinExistence type="predicted"/>
<dbReference type="Pfam" id="PF01380">
    <property type="entry name" value="SIS"/>
    <property type="match status" value="1"/>
</dbReference>
<dbReference type="GO" id="GO:0097367">
    <property type="term" value="F:carbohydrate derivative binding"/>
    <property type="evidence" value="ECO:0007669"/>
    <property type="project" value="InterPro"/>
</dbReference>
<organism evidence="7 8">
    <name type="scientific">Staphylococcus muscae</name>
    <dbReference type="NCBI Taxonomy" id="1294"/>
    <lineage>
        <taxon>Bacteria</taxon>
        <taxon>Bacillati</taxon>
        <taxon>Bacillota</taxon>
        <taxon>Bacilli</taxon>
        <taxon>Bacillales</taxon>
        <taxon>Staphylococcaceae</taxon>
        <taxon>Staphylococcus</taxon>
    </lineage>
</organism>
<evidence type="ECO:0000259" key="5">
    <source>
        <dbReference type="PROSITE" id="PS51464"/>
    </source>
</evidence>
<dbReference type="GO" id="GO:0003700">
    <property type="term" value="F:DNA-binding transcription factor activity"/>
    <property type="evidence" value="ECO:0007669"/>
    <property type="project" value="InterPro"/>
</dbReference>
<dbReference type="Gene3D" id="3.40.50.10490">
    <property type="entry name" value="Glucose-6-phosphate isomerase like protein, domain 1"/>
    <property type="match status" value="1"/>
</dbReference>
<dbReference type="GO" id="GO:0003677">
    <property type="term" value="F:DNA binding"/>
    <property type="evidence" value="ECO:0007669"/>
    <property type="project" value="UniProtKB-KW"/>
</dbReference>
<dbReference type="PROSITE" id="PS51464">
    <property type="entry name" value="SIS"/>
    <property type="match status" value="1"/>
</dbReference>
<evidence type="ECO:0000313" key="6">
    <source>
        <dbReference type="EMBL" id="GGA85585.1"/>
    </source>
</evidence>
<dbReference type="SUPFAM" id="SSF53697">
    <property type="entry name" value="SIS domain"/>
    <property type="match status" value="1"/>
</dbReference>
<dbReference type="PANTHER" id="PTHR30514:SF21">
    <property type="entry name" value="RPIR-FAMILY TRANSCRIPTIONAL REGULATOR"/>
    <property type="match status" value="1"/>
</dbReference>
<keyword evidence="2" id="KW-0238">DNA-binding</keyword>
<dbReference type="InterPro" id="IPR000281">
    <property type="entry name" value="HTH_RpiR"/>
</dbReference>
<dbReference type="EMBL" id="LT906464">
    <property type="protein sequence ID" value="SNV99181.1"/>
    <property type="molecule type" value="Genomic_DNA"/>
</dbReference>
<reference evidence="9" key="3">
    <citation type="journal article" date="2019" name="Int. J. Syst. Evol. Microbiol.">
        <title>The Global Catalogue of Microorganisms (GCM) 10K type strain sequencing project: providing services to taxonomists for standard genome sequencing and annotation.</title>
        <authorList>
            <consortium name="The Broad Institute Genomics Platform"/>
            <consortium name="The Broad Institute Genome Sequencing Center for Infectious Disease"/>
            <person name="Wu L."/>
            <person name="Ma J."/>
        </authorList>
    </citation>
    <scope>NUCLEOTIDE SEQUENCE [LARGE SCALE GENOMIC DNA]</scope>
    <source>
        <strain evidence="9">CCM 4175</strain>
    </source>
</reference>
<dbReference type="Gene3D" id="1.10.10.10">
    <property type="entry name" value="Winged helix-like DNA-binding domain superfamily/Winged helix DNA-binding domain"/>
    <property type="match status" value="1"/>
</dbReference>
<dbReference type="InterPro" id="IPR047640">
    <property type="entry name" value="RpiR-like"/>
</dbReference>
<sequence>MKIENRIQKYRHILTKTDQKIATYIMKLKDNADMSTIHAMAMSVDVSPSSITRFVYKLGYDSFQSFRFAILHEQQTEKIDNSPSIQVLHQHYMSILNHTGEFIVEDDLMYLVQAIQESEKVIFIGIGSSGLSAQEFYFRTARMGFNTIAITDAHLMAIIGQMCNPHTTIVALTNSGATKEIITSIAHGRASGAKVIALSHFETDILTRHCTRIITTADKRHTHDTYFINSQLSNQFIIDLVSYHLLQDPTCLEHYSKSHHELMSKHSHSKNSNDFTQ</sequence>
<dbReference type="SUPFAM" id="SSF46689">
    <property type="entry name" value="Homeodomain-like"/>
    <property type="match status" value="1"/>
</dbReference>
<dbReference type="InterPro" id="IPR046348">
    <property type="entry name" value="SIS_dom_sf"/>
</dbReference>
<accession>A0A240BTJ7</accession>
<evidence type="ECO:0000256" key="1">
    <source>
        <dbReference type="ARBA" id="ARBA00023015"/>
    </source>
</evidence>
<dbReference type="Proteomes" id="UP000243706">
    <property type="component" value="Chromosome 1"/>
</dbReference>
<dbReference type="RefSeq" id="WP_095115278.1">
    <property type="nucleotide sequence ID" value="NZ_BMCB01000003.1"/>
</dbReference>
<reference evidence="7 8" key="2">
    <citation type="submission" date="2017-06" db="EMBL/GenBank/DDBJ databases">
        <authorList>
            <consortium name="Pathogen Informatics"/>
        </authorList>
    </citation>
    <scope>NUCLEOTIDE SEQUENCE [LARGE SCALE GENOMIC DNA]</scope>
    <source>
        <strain evidence="7 8">NCTC13833</strain>
    </source>
</reference>
<dbReference type="InterPro" id="IPR001347">
    <property type="entry name" value="SIS_dom"/>
</dbReference>
<evidence type="ECO:0000256" key="2">
    <source>
        <dbReference type="ARBA" id="ARBA00023125"/>
    </source>
</evidence>
<gene>
    <name evidence="7" type="primary">murR</name>
    <name evidence="6" type="ORF">GCM10007183_07210</name>
    <name evidence="7" type="ORF">SAMEA4412661_00234</name>
</gene>
<dbReference type="KEGG" id="smus:C7J88_08325"/>
<protein>
    <submittedName>
        <fullName evidence="6 7">Transcriptional regulator</fullName>
    </submittedName>
</protein>
<dbReference type="Pfam" id="PF01418">
    <property type="entry name" value="HTH_6"/>
    <property type="match status" value="1"/>
</dbReference>
<evidence type="ECO:0000256" key="3">
    <source>
        <dbReference type="ARBA" id="ARBA00023163"/>
    </source>
</evidence>
<dbReference type="CDD" id="cd05013">
    <property type="entry name" value="SIS_RpiR"/>
    <property type="match status" value="1"/>
</dbReference>
<keyword evidence="1" id="KW-0805">Transcription regulation</keyword>
<feature type="domain" description="SIS" evidence="5">
    <location>
        <begin position="111"/>
        <end position="251"/>
    </location>
</feature>
<evidence type="ECO:0000313" key="8">
    <source>
        <dbReference type="Proteomes" id="UP000243706"/>
    </source>
</evidence>
<reference evidence="6" key="1">
    <citation type="journal article" date="2014" name="Int. J. Syst. Evol. Microbiol.">
        <title>Complete genome of a new Firmicutes species belonging to the dominant human colonic microbiota ('Ruminococcus bicirculans') reveals two chromosomes and a selective capacity to utilize plant glucans.</title>
        <authorList>
            <consortium name="NISC Comparative Sequencing Program"/>
            <person name="Wegmann U."/>
            <person name="Louis P."/>
            <person name="Goesmann A."/>
            <person name="Henrissat B."/>
            <person name="Duncan S.H."/>
            <person name="Flint H.J."/>
        </authorList>
    </citation>
    <scope>NUCLEOTIDE SEQUENCE</scope>
    <source>
        <strain evidence="6">CCM 4175</strain>
    </source>
</reference>
<dbReference type="GO" id="GO:1901135">
    <property type="term" value="P:carbohydrate derivative metabolic process"/>
    <property type="evidence" value="ECO:0007669"/>
    <property type="project" value="InterPro"/>
</dbReference>
<keyword evidence="3" id="KW-0804">Transcription</keyword>
<dbReference type="OrthoDB" id="1648815at2"/>
<dbReference type="InterPro" id="IPR009057">
    <property type="entry name" value="Homeodomain-like_sf"/>
</dbReference>
<dbReference type="InterPro" id="IPR035472">
    <property type="entry name" value="RpiR-like_SIS"/>
</dbReference>
<dbReference type="Proteomes" id="UP000652995">
    <property type="component" value="Unassembled WGS sequence"/>
</dbReference>
<evidence type="ECO:0000313" key="7">
    <source>
        <dbReference type="EMBL" id="SNV99181.1"/>
    </source>
</evidence>
<dbReference type="PANTHER" id="PTHR30514">
    <property type="entry name" value="GLUCOKINASE"/>
    <property type="match status" value="1"/>
</dbReference>
<evidence type="ECO:0000259" key="4">
    <source>
        <dbReference type="PROSITE" id="PS51071"/>
    </source>
</evidence>
<reference evidence="6" key="4">
    <citation type="submission" date="2024-05" db="EMBL/GenBank/DDBJ databases">
        <authorList>
            <person name="Sun Q."/>
            <person name="Sedlacek I."/>
        </authorList>
    </citation>
    <scope>NUCLEOTIDE SEQUENCE</scope>
    <source>
        <strain evidence="6">CCM 4175</strain>
    </source>
</reference>